<evidence type="ECO:0000313" key="2">
    <source>
        <dbReference type="EMBL" id="CAF0834773.1"/>
    </source>
</evidence>
<evidence type="ECO:0000313" key="5">
    <source>
        <dbReference type="Proteomes" id="UP000663877"/>
    </source>
</evidence>
<dbReference type="Proteomes" id="UP000663877">
    <property type="component" value="Unassembled WGS sequence"/>
</dbReference>
<dbReference type="AlphaFoldDB" id="A0A813V937"/>
<dbReference type="EMBL" id="CAJNOI010000020">
    <property type="protein sequence ID" value="CAF0834773.1"/>
    <property type="molecule type" value="Genomic_DNA"/>
</dbReference>
<name>A0A813V937_9BILA</name>
<reference evidence="2" key="1">
    <citation type="submission" date="2021-02" db="EMBL/GenBank/DDBJ databases">
        <authorList>
            <person name="Nowell W R."/>
        </authorList>
    </citation>
    <scope>NUCLEOTIDE SEQUENCE</scope>
</reference>
<accession>A0A813V937</accession>
<dbReference type="EMBL" id="CAJNOM010000111">
    <property type="protein sequence ID" value="CAF1070538.1"/>
    <property type="molecule type" value="Genomic_DNA"/>
</dbReference>
<evidence type="ECO:0000313" key="4">
    <source>
        <dbReference type="Proteomes" id="UP000663832"/>
    </source>
</evidence>
<keyword evidence="1" id="KW-1133">Transmembrane helix</keyword>
<dbReference type="Proteomes" id="UP000663832">
    <property type="component" value="Unassembled WGS sequence"/>
</dbReference>
<feature type="transmembrane region" description="Helical" evidence="1">
    <location>
        <begin position="145"/>
        <end position="164"/>
    </location>
</feature>
<feature type="transmembrane region" description="Helical" evidence="1">
    <location>
        <begin position="30"/>
        <end position="48"/>
    </location>
</feature>
<organism evidence="2 5">
    <name type="scientific">Adineta steineri</name>
    <dbReference type="NCBI Taxonomy" id="433720"/>
    <lineage>
        <taxon>Eukaryota</taxon>
        <taxon>Metazoa</taxon>
        <taxon>Spiralia</taxon>
        <taxon>Gnathifera</taxon>
        <taxon>Rotifera</taxon>
        <taxon>Eurotatoria</taxon>
        <taxon>Bdelloidea</taxon>
        <taxon>Adinetida</taxon>
        <taxon>Adinetidae</taxon>
        <taxon>Adineta</taxon>
    </lineage>
</organism>
<feature type="transmembrane region" description="Helical" evidence="1">
    <location>
        <begin position="327"/>
        <end position="346"/>
    </location>
</feature>
<keyword evidence="1" id="KW-0472">Membrane</keyword>
<dbReference type="OrthoDB" id="10029388at2759"/>
<sequence>MLDTTTILIPTINASCSFNLKKLSISNCRFISLIHGLTYFLLALSLLPQIIHLFKYGRRYIAGISYIWIIIRILALTLLIVANTMKWTVVFEFIAILSTFGIFLQIINYSNNLGRQNKLKLILFSLFICFVGGSMIFLLTKQKNLLINIGYILLAAHILPQILLNSFLRTTKALSEFAIILLLLSDIFLFYYIVITTNSLIHSISIYYCCSFDLYILLQSIVYVDADIHIISRSDHTVLTPGVDILHDLESGETRNIEKDSEMYHNDDVESIDGSDIIYQKVTTNKSPIPTTRRAPMNTFSWYASVGWIIFVEILLTLSLINHVRSLWVIIIPLAFPVILGIFFLIRTKLNVLYLETLRKIL</sequence>
<keyword evidence="4" id="KW-1185">Reference proteome</keyword>
<keyword evidence="1" id="KW-0812">Transmembrane</keyword>
<evidence type="ECO:0000313" key="3">
    <source>
        <dbReference type="EMBL" id="CAF1070538.1"/>
    </source>
</evidence>
<protein>
    <submittedName>
        <fullName evidence="2">Uncharacterized protein</fullName>
    </submittedName>
</protein>
<feature type="transmembrane region" description="Helical" evidence="1">
    <location>
        <begin position="200"/>
        <end position="224"/>
    </location>
</feature>
<gene>
    <name evidence="2" type="ORF">BJG266_LOCUS6987</name>
    <name evidence="3" type="ORF">QVE165_LOCUS18666</name>
</gene>
<evidence type="ECO:0000256" key="1">
    <source>
        <dbReference type="SAM" id="Phobius"/>
    </source>
</evidence>
<feature type="transmembrane region" description="Helical" evidence="1">
    <location>
        <begin position="60"/>
        <end position="81"/>
    </location>
</feature>
<comment type="caution">
    <text evidence="2">The sequence shown here is derived from an EMBL/GenBank/DDBJ whole genome shotgun (WGS) entry which is preliminary data.</text>
</comment>
<feature type="transmembrane region" description="Helical" evidence="1">
    <location>
        <begin position="121"/>
        <end position="139"/>
    </location>
</feature>
<proteinExistence type="predicted"/>
<feature type="transmembrane region" description="Helical" evidence="1">
    <location>
        <begin position="300"/>
        <end position="321"/>
    </location>
</feature>
<feature type="transmembrane region" description="Helical" evidence="1">
    <location>
        <begin position="87"/>
        <end position="109"/>
    </location>
</feature>
<feature type="transmembrane region" description="Helical" evidence="1">
    <location>
        <begin position="176"/>
        <end position="194"/>
    </location>
</feature>